<reference evidence="3 4" key="1">
    <citation type="submission" date="2023-03" db="EMBL/GenBank/DDBJ databases">
        <title>Bacillus Genome Sequencing.</title>
        <authorList>
            <person name="Dunlap C."/>
        </authorList>
    </citation>
    <scope>NUCLEOTIDE SEQUENCE [LARGE SCALE GENOMIC DNA]</scope>
    <source>
        <strain evidence="3 4">NRS-1717</strain>
    </source>
</reference>
<sequence>MGRRLPKNFLGKFKYGSHFHEIDVKAGVRMKKPLLFIIVGVMFFLTACGSGTQGSLFKDGIAEFINNNYEFQDVVASQTNKDNFSEVFIAENKSIDEVANELQQHQSPDEVSNKNNNKQVLVYPDLFVILTADENNNENTLIEVADYQFVRDNFSPDFFDGLLVLWILDEILDVDDWGKKRKNKCYQNNDDCYQGYGSSGGSYKWSKGTPSVRGGTSSVRGGGPGTGK</sequence>
<evidence type="ECO:0000313" key="3">
    <source>
        <dbReference type="EMBL" id="MED4400444.1"/>
    </source>
</evidence>
<dbReference type="GeneID" id="301141452"/>
<proteinExistence type="predicted"/>
<keyword evidence="2" id="KW-0472">Membrane</keyword>
<keyword evidence="2" id="KW-0812">Transmembrane</keyword>
<evidence type="ECO:0000256" key="2">
    <source>
        <dbReference type="SAM" id="Phobius"/>
    </source>
</evidence>
<organism evidence="3 4">
    <name type="scientific">Metabacillus fastidiosus</name>
    <dbReference type="NCBI Taxonomy" id="1458"/>
    <lineage>
        <taxon>Bacteria</taxon>
        <taxon>Bacillati</taxon>
        <taxon>Bacillota</taxon>
        <taxon>Bacilli</taxon>
        <taxon>Bacillales</taxon>
        <taxon>Bacillaceae</taxon>
        <taxon>Metabacillus</taxon>
    </lineage>
</organism>
<evidence type="ECO:0000256" key="1">
    <source>
        <dbReference type="SAM" id="MobiDB-lite"/>
    </source>
</evidence>
<dbReference type="InterPro" id="IPR025341">
    <property type="entry name" value="DUF4247"/>
</dbReference>
<dbReference type="Pfam" id="PF14042">
    <property type="entry name" value="DUF4247"/>
    <property type="match status" value="1"/>
</dbReference>
<evidence type="ECO:0000313" key="4">
    <source>
        <dbReference type="Proteomes" id="UP001342826"/>
    </source>
</evidence>
<accession>A0ABU6NTG9</accession>
<gene>
    <name evidence="3" type="ORF">P9271_03680</name>
</gene>
<dbReference type="Proteomes" id="UP001342826">
    <property type="component" value="Unassembled WGS sequence"/>
</dbReference>
<feature type="transmembrane region" description="Helical" evidence="2">
    <location>
        <begin position="34"/>
        <end position="52"/>
    </location>
</feature>
<feature type="region of interest" description="Disordered" evidence="1">
    <location>
        <begin position="202"/>
        <end position="228"/>
    </location>
</feature>
<name>A0ABU6NTG9_9BACI</name>
<dbReference type="RefSeq" id="WP_169800479.1">
    <property type="nucleotide sequence ID" value="NZ_JARTFS010000003.1"/>
</dbReference>
<comment type="caution">
    <text evidence="3">The sequence shown here is derived from an EMBL/GenBank/DDBJ whole genome shotgun (WGS) entry which is preliminary data.</text>
</comment>
<dbReference type="EMBL" id="JARTFS010000003">
    <property type="protein sequence ID" value="MED4400444.1"/>
    <property type="molecule type" value="Genomic_DNA"/>
</dbReference>
<keyword evidence="4" id="KW-1185">Reference proteome</keyword>
<protein>
    <submittedName>
        <fullName evidence="3">DUF4247 domain-containing protein</fullName>
    </submittedName>
</protein>
<feature type="compositionally biased region" description="Low complexity" evidence="1">
    <location>
        <begin position="202"/>
        <end position="219"/>
    </location>
</feature>
<keyword evidence="2" id="KW-1133">Transmembrane helix</keyword>